<comment type="caution">
    <text evidence="1">The sequence shown here is derived from an EMBL/GenBank/DDBJ whole genome shotgun (WGS) entry which is preliminary data.</text>
</comment>
<organism evidence="1 2">
    <name type="scientific">Brassica carinata</name>
    <name type="common">Ethiopian mustard</name>
    <name type="synonym">Abyssinian cabbage</name>
    <dbReference type="NCBI Taxonomy" id="52824"/>
    <lineage>
        <taxon>Eukaryota</taxon>
        <taxon>Viridiplantae</taxon>
        <taxon>Streptophyta</taxon>
        <taxon>Embryophyta</taxon>
        <taxon>Tracheophyta</taxon>
        <taxon>Spermatophyta</taxon>
        <taxon>Magnoliopsida</taxon>
        <taxon>eudicotyledons</taxon>
        <taxon>Gunneridae</taxon>
        <taxon>Pentapetalae</taxon>
        <taxon>rosids</taxon>
        <taxon>malvids</taxon>
        <taxon>Brassicales</taxon>
        <taxon>Brassicaceae</taxon>
        <taxon>Brassiceae</taxon>
        <taxon>Brassica</taxon>
    </lineage>
</organism>
<protein>
    <submittedName>
        <fullName evidence="1">Uncharacterized protein</fullName>
    </submittedName>
</protein>
<dbReference type="EMBL" id="JAAMPC010000003">
    <property type="protein sequence ID" value="KAG2318676.1"/>
    <property type="molecule type" value="Genomic_DNA"/>
</dbReference>
<dbReference type="AlphaFoldDB" id="A0A8X7VVW7"/>
<keyword evidence="2" id="KW-1185">Reference proteome</keyword>
<reference evidence="1 2" key="1">
    <citation type="submission" date="2020-02" db="EMBL/GenBank/DDBJ databases">
        <authorList>
            <person name="Ma Q."/>
            <person name="Huang Y."/>
            <person name="Song X."/>
            <person name="Pei D."/>
        </authorList>
    </citation>
    <scope>NUCLEOTIDE SEQUENCE [LARGE SCALE GENOMIC DNA]</scope>
    <source>
        <strain evidence="1">Sxm20200214</strain>
        <tissue evidence="1">Leaf</tissue>
    </source>
</reference>
<accession>A0A8X7VVW7</accession>
<dbReference type="Proteomes" id="UP000886595">
    <property type="component" value="Unassembled WGS sequence"/>
</dbReference>
<gene>
    <name evidence="1" type="ORF">Bca52824_011889</name>
</gene>
<proteinExistence type="predicted"/>
<evidence type="ECO:0000313" key="1">
    <source>
        <dbReference type="EMBL" id="KAG2318676.1"/>
    </source>
</evidence>
<sequence>MNCSQPFAPVREEWADFVRAKALREGDAVVLLRLSHTLRQQELILRASCATTSTLMRSKPLVVTYSPLDPNSDFLVSTPVFDNSVGVNWMSGMQVRKMREDYGENHVRTITSTTFSDRNLIHYSPWEVTPCQEQSQQQPPRTLQLFPL</sequence>
<evidence type="ECO:0000313" key="2">
    <source>
        <dbReference type="Proteomes" id="UP000886595"/>
    </source>
</evidence>
<name>A0A8X7VVW7_BRACI</name>